<keyword evidence="1" id="KW-1133">Transmembrane helix</keyword>
<accession>A0A168I462</accession>
<proteinExistence type="predicted"/>
<evidence type="ECO:0000313" key="2">
    <source>
        <dbReference type="EMBL" id="OAA78721.1"/>
    </source>
</evidence>
<organism evidence="2 3">
    <name type="scientific">Akanthomyces lecanii RCEF 1005</name>
    <dbReference type="NCBI Taxonomy" id="1081108"/>
    <lineage>
        <taxon>Eukaryota</taxon>
        <taxon>Fungi</taxon>
        <taxon>Dikarya</taxon>
        <taxon>Ascomycota</taxon>
        <taxon>Pezizomycotina</taxon>
        <taxon>Sordariomycetes</taxon>
        <taxon>Hypocreomycetidae</taxon>
        <taxon>Hypocreales</taxon>
        <taxon>Cordycipitaceae</taxon>
        <taxon>Akanthomyces</taxon>
        <taxon>Cordyceps confragosa</taxon>
    </lineage>
</organism>
<evidence type="ECO:0000313" key="3">
    <source>
        <dbReference type="Proteomes" id="UP000076881"/>
    </source>
</evidence>
<comment type="caution">
    <text evidence="2">The sequence shown here is derived from an EMBL/GenBank/DDBJ whole genome shotgun (WGS) entry which is preliminary data.</text>
</comment>
<keyword evidence="3" id="KW-1185">Reference proteome</keyword>
<dbReference type="OrthoDB" id="3037908at2759"/>
<gene>
    <name evidence="2" type="ORF">LEL_02207</name>
</gene>
<keyword evidence="1" id="KW-0472">Membrane</keyword>
<dbReference type="AlphaFoldDB" id="A0A168I462"/>
<dbReference type="EMBL" id="AZHF01000002">
    <property type="protein sequence ID" value="OAA78721.1"/>
    <property type="molecule type" value="Genomic_DNA"/>
</dbReference>
<dbReference type="STRING" id="1081108.A0A168I462"/>
<sequence>MADGFPPRMLFIWNYDPPSASSPDPMLILANVLAQLSVILFYRRISQANMTDPSVSMDKLVESQSRALVAAERIVDVAGELTNFHYSRLHPLLPIIFRLNADFLCANMSAMPAQQSLARFLHTLGGLRACNDAKQSFVEFLGISNSLDELGMAPIDN</sequence>
<feature type="transmembrane region" description="Helical" evidence="1">
    <location>
        <begin position="25"/>
        <end position="42"/>
    </location>
</feature>
<dbReference type="Proteomes" id="UP000076881">
    <property type="component" value="Unassembled WGS sequence"/>
</dbReference>
<evidence type="ECO:0000256" key="1">
    <source>
        <dbReference type="SAM" id="Phobius"/>
    </source>
</evidence>
<name>A0A168I462_CORDF</name>
<protein>
    <submittedName>
        <fullName evidence="2">Fungal specific transcription factor</fullName>
    </submittedName>
</protein>
<reference evidence="2 3" key="1">
    <citation type="journal article" date="2016" name="Genome Biol. Evol.">
        <title>Divergent and convergent evolution of fungal pathogenicity.</title>
        <authorList>
            <person name="Shang Y."/>
            <person name="Xiao G."/>
            <person name="Zheng P."/>
            <person name="Cen K."/>
            <person name="Zhan S."/>
            <person name="Wang C."/>
        </authorList>
    </citation>
    <scope>NUCLEOTIDE SEQUENCE [LARGE SCALE GENOMIC DNA]</scope>
    <source>
        <strain evidence="2 3">RCEF 1005</strain>
    </source>
</reference>
<keyword evidence="1" id="KW-0812">Transmembrane</keyword>